<dbReference type="HOGENOM" id="CLU_2456306_0_0_1"/>
<proteinExistence type="predicted"/>
<evidence type="ECO:0000313" key="2">
    <source>
        <dbReference type="EMBL" id="ELU37293.1"/>
    </source>
</evidence>
<reference evidence="2 3" key="1">
    <citation type="journal article" date="2013" name="Nat. Commun.">
        <title>The evolution and pathogenic mechanisms of the rice sheath blight pathogen.</title>
        <authorList>
            <person name="Zheng A."/>
            <person name="Lin R."/>
            <person name="Xu L."/>
            <person name="Qin P."/>
            <person name="Tang C."/>
            <person name="Ai P."/>
            <person name="Zhang D."/>
            <person name="Liu Y."/>
            <person name="Sun Z."/>
            <person name="Feng H."/>
            <person name="Wang Y."/>
            <person name="Chen Y."/>
            <person name="Liang X."/>
            <person name="Fu R."/>
            <person name="Li Q."/>
            <person name="Zhang J."/>
            <person name="Yu X."/>
            <person name="Xie Z."/>
            <person name="Ding L."/>
            <person name="Guan P."/>
            <person name="Tang J."/>
            <person name="Liang Y."/>
            <person name="Wang S."/>
            <person name="Deng Q."/>
            <person name="Li S."/>
            <person name="Zhu J."/>
            <person name="Wang L."/>
            <person name="Liu H."/>
            <person name="Li P."/>
        </authorList>
    </citation>
    <scope>NUCLEOTIDE SEQUENCE [LARGE SCALE GENOMIC DNA]</scope>
    <source>
        <strain evidence="3">AG-1 IA</strain>
    </source>
</reference>
<dbReference type="OrthoDB" id="10012223at2759"/>
<accession>L8WKH9</accession>
<organism evidence="2 3">
    <name type="scientific">Thanatephorus cucumeris (strain AG1-IA)</name>
    <name type="common">Rice sheath blight fungus</name>
    <name type="synonym">Rhizoctonia solani</name>
    <dbReference type="NCBI Taxonomy" id="983506"/>
    <lineage>
        <taxon>Eukaryota</taxon>
        <taxon>Fungi</taxon>
        <taxon>Dikarya</taxon>
        <taxon>Basidiomycota</taxon>
        <taxon>Agaricomycotina</taxon>
        <taxon>Agaricomycetes</taxon>
        <taxon>Cantharellales</taxon>
        <taxon>Ceratobasidiaceae</taxon>
        <taxon>Rhizoctonia</taxon>
        <taxon>Rhizoctonia solani AG-1</taxon>
    </lineage>
</organism>
<protein>
    <submittedName>
        <fullName evidence="2">Uncharacterized protein</fullName>
    </submittedName>
</protein>
<dbReference type="EMBL" id="AFRT01002737">
    <property type="protein sequence ID" value="ELU37293.1"/>
    <property type="molecule type" value="Genomic_DNA"/>
</dbReference>
<dbReference type="Proteomes" id="UP000011668">
    <property type="component" value="Unassembled WGS sequence"/>
</dbReference>
<gene>
    <name evidence="2" type="ORF">AG1IA_08678</name>
</gene>
<comment type="caution">
    <text evidence="2">The sequence shown here is derived from an EMBL/GenBank/DDBJ whole genome shotgun (WGS) entry which is preliminary data.</text>
</comment>
<feature type="region of interest" description="Disordered" evidence="1">
    <location>
        <begin position="70"/>
        <end position="89"/>
    </location>
</feature>
<name>L8WKH9_THACA</name>
<evidence type="ECO:0000256" key="1">
    <source>
        <dbReference type="SAM" id="MobiDB-lite"/>
    </source>
</evidence>
<sequence length="89" mass="10176">MTPKEVAVFVEERKWDYRGSIPIIGIGFTISNRIASCMWAHDLEKRQDLFRRGEIKPLPPRIVTLDNGEKLELAPSRHSQSEEVTGGRN</sequence>
<evidence type="ECO:0000313" key="3">
    <source>
        <dbReference type="Proteomes" id="UP000011668"/>
    </source>
</evidence>
<dbReference type="AlphaFoldDB" id="L8WKH9"/>
<dbReference type="STRING" id="983506.L8WKH9"/>
<keyword evidence="3" id="KW-1185">Reference proteome</keyword>